<keyword evidence="6" id="KW-0010">Activator</keyword>
<keyword evidence="7" id="KW-0804">Transcription</keyword>
<dbReference type="GO" id="GO:0046872">
    <property type="term" value="F:metal ion binding"/>
    <property type="evidence" value="ECO:0007669"/>
    <property type="project" value="UniProtKB-KW"/>
</dbReference>
<name>E6QXE4_9ZZZZ</name>
<evidence type="ECO:0000256" key="2">
    <source>
        <dbReference type="ARBA" id="ARBA00022723"/>
    </source>
</evidence>
<protein>
    <recommendedName>
        <fullName evidence="9">Transcriptional activator FlhC</fullName>
    </recommendedName>
</protein>
<keyword evidence="5" id="KW-0238">DNA-binding</keyword>
<keyword evidence="4" id="KW-0805">Transcription regulation</keyword>
<accession>E6QXE4</accession>
<dbReference type="GO" id="GO:0045893">
    <property type="term" value="P:positive regulation of DNA-templated transcription"/>
    <property type="evidence" value="ECO:0007669"/>
    <property type="project" value="InterPro"/>
</dbReference>
<keyword evidence="1" id="KW-0963">Cytoplasm</keyword>
<comment type="caution">
    <text evidence="8">The sequence shown here is derived from an EMBL/GenBank/DDBJ whole genome shotgun (WGS) entry which is preliminary data.</text>
</comment>
<organism evidence="8">
    <name type="scientific">mine drainage metagenome</name>
    <dbReference type="NCBI Taxonomy" id="410659"/>
    <lineage>
        <taxon>unclassified sequences</taxon>
        <taxon>metagenomes</taxon>
        <taxon>ecological metagenomes</taxon>
    </lineage>
</organism>
<evidence type="ECO:0000256" key="3">
    <source>
        <dbReference type="ARBA" id="ARBA00022833"/>
    </source>
</evidence>
<reference evidence="8" key="1">
    <citation type="submission" date="2009-10" db="EMBL/GenBank/DDBJ databases">
        <title>Diversity of trophic interactions inside an arsenic-rich microbial ecosystem.</title>
        <authorList>
            <person name="Bertin P.N."/>
            <person name="Heinrich-Salmeron A."/>
            <person name="Pelletier E."/>
            <person name="Goulhen-Chollet F."/>
            <person name="Arsene-Ploetze F."/>
            <person name="Gallien S."/>
            <person name="Calteau A."/>
            <person name="Vallenet D."/>
            <person name="Casiot C."/>
            <person name="Chane-Woon-Ming B."/>
            <person name="Giloteaux L."/>
            <person name="Barakat M."/>
            <person name="Bonnefoy V."/>
            <person name="Bruneel O."/>
            <person name="Chandler M."/>
            <person name="Cleiss J."/>
            <person name="Duran R."/>
            <person name="Elbaz-Poulichet F."/>
            <person name="Fonknechten N."/>
            <person name="Lauga B."/>
            <person name="Mornico D."/>
            <person name="Ortet P."/>
            <person name="Schaeffer C."/>
            <person name="Siguier P."/>
            <person name="Alexander Thil Smith A."/>
            <person name="Van Dorsselaer A."/>
            <person name="Weissenbach J."/>
            <person name="Medigue C."/>
            <person name="Le Paslier D."/>
        </authorList>
    </citation>
    <scope>NUCLEOTIDE SEQUENCE</scope>
</reference>
<gene>
    <name evidence="8" type="ORF">CARN7_2770</name>
</gene>
<sequence length="170" mass="18824">MANDSQNLQAQSQAAFLLKSGLRIPLVRSLTGMSWRSLRDLWEVWHGSDIQPPGRMPSNAFAYIKAGQSQVALATLVTVYLSLEKEHQTPTDAFVAAWASTRLFQGQETQLDINAAWYAVRDTKAGLMSFCKCKDCKAGYFFDAKETRKKTKCVFCGSLENSLAGATQCN</sequence>
<evidence type="ECO:0000256" key="4">
    <source>
        <dbReference type="ARBA" id="ARBA00023015"/>
    </source>
</evidence>
<evidence type="ECO:0000313" key="8">
    <source>
        <dbReference type="EMBL" id="CBI11918.1"/>
    </source>
</evidence>
<keyword evidence="3" id="KW-0862">Zinc</keyword>
<evidence type="ECO:0000256" key="7">
    <source>
        <dbReference type="ARBA" id="ARBA00023163"/>
    </source>
</evidence>
<dbReference type="EMBL" id="CABR01000177">
    <property type="protein sequence ID" value="CBI11918.1"/>
    <property type="molecule type" value="Genomic_DNA"/>
</dbReference>
<dbReference type="Pfam" id="PF05280">
    <property type="entry name" value="FlhC"/>
    <property type="match status" value="1"/>
</dbReference>
<evidence type="ECO:0008006" key="9">
    <source>
        <dbReference type="Google" id="ProtNLM"/>
    </source>
</evidence>
<evidence type="ECO:0000256" key="1">
    <source>
        <dbReference type="ARBA" id="ARBA00022490"/>
    </source>
</evidence>
<dbReference type="SUPFAM" id="SSF160930">
    <property type="entry name" value="FlhC-like"/>
    <property type="match status" value="1"/>
</dbReference>
<dbReference type="GO" id="GO:0003677">
    <property type="term" value="F:DNA binding"/>
    <property type="evidence" value="ECO:0007669"/>
    <property type="project" value="UniProtKB-KW"/>
</dbReference>
<evidence type="ECO:0000256" key="6">
    <source>
        <dbReference type="ARBA" id="ARBA00023159"/>
    </source>
</evidence>
<dbReference type="GO" id="GO:1902208">
    <property type="term" value="P:regulation of bacterial-type flagellum assembly"/>
    <property type="evidence" value="ECO:0007669"/>
    <property type="project" value="InterPro"/>
</dbReference>
<dbReference type="AlphaFoldDB" id="E6QXE4"/>
<keyword evidence="2" id="KW-0479">Metal-binding</keyword>
<proteinExistence type="predicted"/>
<evidence type="ECO:0000256" key="5">
    <source>
        <dbReference type="ARBA" id="ARBA00023125"/>
    </source>
</evidence>
<dbReference type="GO" id="GO:0044781">
    <property type="term" value="P:bacterial-type flagellum organization"/>
    <property type="evidence" value="ECO:0007669"/>
    <property type="project" value="UniProtKB-KW"/>
</dbReference>
<dbReference type="InterPro" id="IPR007944">
    <property type="entry name" value="FlhC"/>
</dbReference>